<dbReference type="Proteomes" id="UP000255355">
    <property type="component" value="Unassembled WGS sequence"/>
</dbReference>
<dbReference type="EMBL" id="QQAZ01000006">
    <property type="protein sequence ID" value="RDI49931.1"/>
    <property type="molecule type" value="Genomic_DNA"/>
</dbReference>
<proteinExistence type="predicted"/>
<gene>
    <name evidence="2" type="ORF">DFR68_106369</name>
</gene>
<evidence type="ECO:0000256" key="1">
    <source>
        <dbReference type="SAM" id="MobiDB-lite"/>
    </source>
</evidence>
<accession>A0A370H704</accession>
<name>A0A370H704_9NOCA</name>
<evidence type="ECO:0000313" key="2">
    <source>
        <dbReference type="EMBL" id="RDI49931.1"/>
    </source>
</evidence>
<protein>
    <submittedName>
        <fullName evidence="2">Uncharacterized protein</fullName>
    </submittedName>
</protein>
<keyword evidence="3" id="KW-1185">Reference proteome</keyword>
<sequence length="96" mass="10241">MNTDEQIGKGQHSASRRRPQVTEADLRQLLQTGSPGTRLIAVEGEIRLAPGVGGDEGGLQVVTRGELADRIGDRPDDSQLAVEAELLNTEIRLLGA</sequence>
<dbReference type="AlphaFoldDB" id="A0A370H704"/>
<evidence type="ECO:0000313" key="3">
    <source>
        <dbReference type="Proteomes" id="UP000255355"/>
    </source>
</evidence>
<reference evidence="2 3" key="1">
    <citation type="submission" date="2018-07" db="EMBL/GenBank/DDBJ databases">
        <title>Genomic Encyclopedia of Type Strains, Phase IV (KMG-IV): sequencing the most valuable type-strain genomes for metagenomic binning, comparative biology and taxonomic classification.</title>
        <authorList>
            <person name="Goeker M."/>
        </authorList>
    </citation>
    <scope>NUCLEOTIDE SEQUENCE [LARGE SCALE GENOMIC DNA]</scope>
    <source>
        <strain evidence="2 3">DSM 44952</strain>
    </source>
</reference>
<feature type="region of interest" description="Disordered" evidence="1">
    <location>
        <begin position="1"/>
        <end position="21"/>
    </location>
</feature>
<comment type="caution">
    <text evidence="2">The sequence shown here is derived from an EMBL/GenBank/DDBJ whole genome shotgun (WGS) entry which is preliminary data.</text>
</comment>
<organism evidence="2 3">
    <name type="scientific">Nocardia mexicana</name>
    <dbReference type="NCBI Taxonomy" id="279262"/>
    <lineage>
        <taxon>Bacteria</taxon>
        <taxon>Bacillati</taxon>
        <taxon>Actinomycetota</taxon>
        <taxon>Actinomycetes</taxon>
        <taxon>Mycobacteriales</taxon>
        <taxon>Nocardiaceae</taxon>
        <taxon>Nocardia</taxon>
    </lineage>
</organism>